<evidence type="ECO:0000313" key="3">
    <source>
        <dbReference type="EMBL" id="GLS23614.1"/>
    </source>
</evidence>
<dbReference type="Gene3D" id="3.40.50.2300">
    <property type="match status" value="2"/>
</dbReference>
<comment type="caution">
    <text evidence="3">The sequence shown here is derived from an EMBL/GenBank/DDBJ whole genome shotgun (WGS) entry which is preliminary data.</text>
</comment>
<dbReference type="PANTHER" id="PTHR43208">
    <property type="entry name" value="ABC TRANSPORTER SUBSTRATE-BINDING PROTEIN"/>
    <property type="match status" value="1"/>
</dbReference>
<dbReference type="InterPro" id="IPR019546">
    <property type="entry name" value="TAT_signal_bac_arc"/>
</dbReference>
<reference evidence="4" key="1">
    <citation type="journal article" date="2019" name="Int. J. Syst. Evol. Microbiol.">
        <title>The Global Catalogue of Microorganisms (GCM) 10K type strain sequencing project: providing services to taxonomists for standard genome sequencing and annotation.</title>
        <authorList>
            <consortium name="The Broad Institute Genomics Platform"/>
            <consortium name="The Broad Institute Genome Sequencing Center for Infectious Disease"/>
            <person name="Wu L."/>
            <person name="Ma J."/>
        </authorList>
    </citation>
    <scope>NUCLEOTIDE SEQUENCE [LARGE SCALE GENOMIC DNA]</scope>
    <source>
        <strain evidence="4">NBRC 101365</strain>
    </source>
</reference>
<dbReference type="InterPro" id="IPR006311">
    <property type="entry name" value="TAT_signal"/>
</dbReference>
<dbReference type="NCBIfam" id="TIGR01409">
    <property type="entry name" value="TAT_signal_seq"/>
    <property type="match status" value="1"/>
</dbReference>
<dbReference type="PANTHER" id="PTHR43208:SF1">
    <property type="entry name" value="ABC TRANSPORTER SUBSTRATE-BINDING PROTEIN"/>
    <property type="match status" value="1"/>
</dbReference>
<keyword evidence="1" id="KW-0732">Signal</keyword>
<dbReference type="EMBL" id="BSPC01000077">
    <property type="protein sequence ID" value="GLS23614.1"/>
    <property type="molecule type" value="Genomic_DNA"/>
</dbReference>
<keyword evidence="4" id="KW-1185">Reference proteome</keyword>
<protein>
    <submittedName>
        <fullName evidence="3">ABC transporter substrate-binding protein</fullName>
    </submittedName>
</protein>
<dbReference type="InterPro" id="IPR003760">
    <property type="entry name" value="PnrA-like"/>
</dbReference>
<proteinExistence type="predicted"/>
<evidence type="ECO:0000256" key="1">
    <source>
        <dbReference type="ARBA" id="ARBA00022729"/>
    </source>
</evidence>
<dbReference type="Proteomes" id="UP001156882">
    <property type="component" value="Unassembled WGS sequence"/>
</dbReference>
<name>A0ABQ6CVA2_9HYPH</name>
<dbReference type="Pfam" id="PF02608">
    <property type="entry name" value="Bmp"/>
    <property type="match status" value="1"/>
</dbReference>
<organism evidence="3 4">
    <name type="scientific">Labrys miyagiensis</name>
    <dbReference type="NCBI Taxonomy" id="346912"/>
    <lineage>
        <taxon>Bacteria</taxon>
        <taxon>Pseudomonadati</taxon>
        <taxon>Pseudomonadota</taxon>
        <taxon>Alphaproteobacteria</taxon>
        <taxon>Hyphomicrobiales</taxon>
        <taxon>Xanthobacteraceae</taxon>
        <taxon>Labrys</taxon>
    </lineage>
</organism>
<evidence type="ECO:0000259" key="2">
    <source>
        <dbReference type="Pfam" id="PF02608"/>
    </source>
</evidence>
<accession>A0ABQ6CVA2</accession>
<dbReference type="PROSITE" id="PS51318">
    <property type="entry name" value="TAT"/>
    <property type="match status" value="1"/>
</dbReference>
<dbReference type="InterPro" id="IPR052910">
    <property type="entry name" value="ABC-Purine-Binding"/>
</dbReference>
<feature type="domain" description="ABC transporter substrate-binding protein PnrA-like" evidence="2">
    <location>
        <begin position="42"/>
        <end position="292"/>
    </location>
</feature>
<dbReference type="RefSeq" id="WP_284316549.1">
    <property type="nucleotide sequence ID" value="NZ_BSPC01000077.1"/>
</dbReference>
<gene>
    <name evidence="3" type="ORF">GCM10007874_66350</name>
</gene>
<dbReference type="CDD" id="cd19963">
    <property type="entry name" value="PBP1_BMP-like"/>
    <property type="match status" value="1"/>
</dbReference>
<evidence type="ECO:0000313" key="4">
    <source>
        <dbReference type="Proteomes" id="UP001156882"/>
    </source>
</evidence>
<sequence>MLRDQLFTNQISRRRFLQGAAATSGLMLGGLPLAARAAGDLTVGVVYVGARDDFGWNQSHAVAVQALKTVPGVNVVEEENVPETDAVSKTMESMINLDGAGLILATSFGYYSPFVTDMARKYPDVVFRHAAPLWDKDKDPKNAGSYFAFQDQAHYVDGVAAGAASKSGKLGFVAAKPIGVVLRNINSFLVGARTVNPAATVQVIFTGDWSMPVREAEATNALVDAGCDLITCHVDGPKVVIQTAEGRGVKTCGHNASQASLAPKGFVTGAEYKWETIYKQFAATLAKGEPLPNITFGGYDLDMVQNTPFGAGADEKTIKVASEAIAALKGKAPIFKGPVKDNKGNVVLPDAAYDNMAPVLNGMTYLVEGVIGSAG</sequence>